<accession>A0A4D6XV67</accession>
<dbReference type="EMBL" id="CP033012">
    <property type="protein sequence ID" value="QCI19389.1"/>
    <property type="molecule type" value="Genomic_DNA"/>
</dbReference>
<dbReference type="RefSeq" id="WP_158341793.1">
    <property type="nucleotide sequence ID" value="NZ_CP033012.1"/>
</dbReference>
<gene>
    <name evidence="1" type="ORF">D9V65_01370</name>
</gene>
<dbReference type="Proteomes" id="UP000298677">
    <property type="component" value="Chromosome"/>
</dbReference>
<dbReference type="OrthoDB" id="9794148at2"/>
<reference evidence="1 2" key="1">
    <citation type="submission" date="2018-10" db="EMBL/GenBank/DDBJ databases">
        <title>Comparative functional genomics of the obligate endosymbiont Buchnera aphidicola.</title>
        <authorList>
            <person name="Chong R.A."/>
        </authorList>
    </citation>
    <scope>NUCLEOTIDE SEQUENCE [LARGE SCALE GENOMIC DNA]</scope>
    <source>
        <strain evidence="1 2">Aoe</strain>
    </source>
</reference>
<evidence type="ECO:0000313" key="2">
    <source>
        <dbReference type="Proteomes" id="UP000298677"/>
    </source>
</evidence>
<evidence type="ECO:0008006" key="3">
    <source>
        <dbReference type="Google" id="ProtNLM"/>
    </source>
</evidence>
<keyword evidence="2" id="KW-1185">Reference proteome</keyword>
<proteinExistence type="predicted"/>
<protein>
    <recommendedName>
        <fullName evidence="3">Flagellar basal body rod protein FlgB</fullName>
    </recommendedName>
</protein>
<sequence>MDVFDTYKILGSAVESQEHSMNFYAKKMSNLESYSYKRKNNILNKQKKAVFKFDPIKNSNSYKIGGVKLIIENNKTDDSIVSKSFKKSEFSNEQYNSISDINFIDNYIGFIKSSNQYKIDLSMLSSNKSIILNTLSIIEK</sequence>
<name>A0A4D6XV67_9GAMM</name>
<organism evidence="1 2">
    <name type="scientific">Buchnera aphidicola</name>
    <name type="common">Anoecia oenotherae</name>
    <dbReference type="NCBI Taxonomy" id="1241833"/>
    <lineage>
        <taxon>Bacteria</taxon>
        <taxon>Pseudomonadati</taxon>
        <taxon>Pseudomonadota</taxon>
        <taxon>Gammaproteobacteria</taxon>
        <taxon>Enterobacterales</taxon>
        <taxon>Erwiniaceae</taxon>
        <taxon>Buchnera</taxon>
    </lineage>
</organism>
<dbReference type="AlphaFoldDB" id="A0A4D6XV67"/>
<evidence type="ECO:0000313" key="1">
    <source>
        <dbReference type="EMBL" id="QCI19389.1"/>
    </source>
</evidence>